<sequence>MRTRDLDGPITIINRFTVKEDVETFGREFQAHSQFLREQQEFDFLVSMEVVGAAPVFVQLAHWQTLRGFLQVVHEDAFTRQVQRLGALVETQADQAVSVARSLYADASVGAVNVMLTHAENPDDWRKFEQCFGTMSDHFGSLPGFGGSDLLRSTVRPLNYLGVSWWQDAESCEQALRGEEYQELRIGMADLADIATERTRHVAYQRVLTD</sequence>
<dbReference type="EMBL" id="JBHFAB010000003">
    <property type="protein sequence ID" value="MFC1416173.1"/>
    <property type="molecule type" value="Genomic_DNA"/>
</dbReference>
<accession>A0ABV6VRJ2</accession>
<protein>
    <submittedName>
        <fullName evidence="1">Antibiotic biosynthesis monooxygenase</fullName>
        <ecNumber evidence="1">1.14.-.-</ecNumber>
    </submittedName>
</protein>
<dbReference type="GO" id="GO:0004497">
    <property type="term" value="F:monooxygenase activity"/>
    <property type="evidence" value="ECO:0007669"/>
    <property type="project" value="UniProtKB-KW"/>
</dbReference>
<gene>
    <name evidence="1" type="ORF">ACEZDE_05905</name>
</gene>
<dbReference type="SUPFAM" id="SSF54909">
    <property type="entry name" value="Dimeric alpha+beta barrel"/>
    <property type="match status" value="1"/>
</dbReference>
<proteinExistence type="predicted"/>
<keyword evidence="1" id="KW-0560">Oxidoreductase</keyword>
<keyword evidence="1" id="KW-0503">Monooxygenase</keyword>
<dbReference type="Proteomes" id="UP001592531">
    <property type="component" value="Unassembled WGS sequence"/>
</dbReference>
<dbReference type="EC" id="1.14.-.-" evidence="1"/>
<dbReference type="InterPro" id="IPR011008">
    <property type="entry name" value="Dimeric_a/b-barrel"/>
</dbReference>
<name>A0ABV6VRJ2_9ACTN</name>
<comment type="caution">
    <text evidence="1">The sequence shown here is derived from an EMBL/GenBank/DDBJ whole genome shotgun (WGS) entry which is preliminary data.</text>
</comment>
<dbReference type="RefSeq" id="WP_380533189.1">
    <property type="nucleotide sequence ID" value="NZ_JBHFAB010000003.1"/>
</dbReference>
<keyword evidence="2" id="KW-1185">Reference proteome</keyword>
<evidence type="ECO:0000313" key="1">
    <source>
        <dbReference type="EMBL" id="MFC1416173.1"/>
    </source>
</evidence>
<organism evidence="1 2">
    <name type="scientific">Streptacidiphilus cavernicola</name>
    <dbReference type="NCBI Taxonomy" id="3342716"/>
    <lineage>
        <taxon>Bacteria</taxon>
        <taxon>Bacillati</taxon>
        <taxon>Actinomycetota</taxon>
        <taxon>Actinomycetes</taxon>
        <taxon>Kitasatosporales</taxon>
        <taxon>Streptomycetaceae</taxon>
        <taxon>Streptacidiphilus</taxon>
    </lineage>
</organism>
<reference evidence="1 2" key="1">
    <citation type="submission" date="2024-09" db="EMBL/GenBank/DDBJ databases">
        <authorList>
            <person name="Lee S.D."/>
        </authorList>
    </citation>
    <scope>NUCLEOTIDE SEQUENCE [LARGE SCALE GENOMIC DNA]</scope>
    <source>
        <strain evidence="1 2">N8-3</strain>
    </source>
</reference>
<dbReference type="Gene3D" id="3.30.70.100">
    <property type="match status" value="2"/>
</dbReference>
<evidence type="ECO:0000313" key="2">
    <source>
        <dbReference type="Proteomes" id="UP001592531"/>
    </source>
</evidence>